<dbReference type="Pfam" id="PF05018">
    <property type="entry name" value="CFA20_dom"/>
    <property type="match status" value="1"/>
</dbReference>
<proteinExistence type="predicted"/>
<reference evidence="3" key="1">
    <citation type="submission" date="2025-08" db="UniProtKB">
        <authorList>
            <consortium name="Ensembl"/>
        </authorList>
    </citation>
    <scope>IDENTIFICATION</scope>
</reference>
<feature type="compositionally biased region" description="Polar residues" evidence="1">
    <location>
        <begin position="547"/>
        <end position="556"/>
    </location>
</feature>
<evidence type="ECO:0000313" key="3">
    <source>
        <dbReference type="Ensembl" id="ENSOKIP00005073310.1"/>
    </source>
</evidence>
<feature type="compositionally biased region" description="Basic and acidic residues" evidence="1">
    <location>
        <begin position="719"/>
        <end position="745"/>
    </location>
</feature>
<dbReference type="InterPro" id="IPR007714">
    <property type="entry name" value="CFA20_dom"/>
</dbReference>
<dbReference type="GO" id="GO:0031514">
    <property type="term" value="C:motile cilium"/>
    <property type="evidence" value="ECO:0007669"/>
    <property type="project" value="Ensembl"/>
</dbReference>
<feature type="compositionally biased region" description="Pro residues" evidence="1">
    <location>
        <begin position="589"/>
        <end position="601"/>
    </location>
</feature>
<protein>
    <submittedName>
        <fullName evidence="3">CFAP20 domain containing</fullName>
    </submittedName>
</protein>
<evidence type="ECO:0000313" key="4">
    <source>
        <dbReference type="Proteomes" id="UP000694557"/>
    </source>
</evidence>
<feature type="compositionally biased region" description="Acidic residues" evidence="1">
    <location>
        <begin position="485"/>
        <end position="497"/>
    </location>
</feature>
<feature type="compositionally biased region" description="Polar residues" evidence="1">
    <location>
        <begin position="499"/>
        <end position="515"/>
    </location>
</feature>
<feature type="compositionally biased region" description="Basic and acidic residues" evidence="1">
    <location>
        <begin position="280"/>
        <end position="324"/>
    </location>
</feature>
<feature type="compositionally biased region" description="Polar residues" evidence="1">
    <location>
        <begin position="678"/>
        <end position="692"/>
    </location>
</feature>
<dbReference type="AlphaFoldDB" id="A0A8C7IHC8"/>
<feature type="compositionally biased region" description="Gly residues" evidence="1">
    <location>
        <begin position="522"/>
        <end position="535"/>
    </location>
</feature>
<feature type="domain" description="CFA20" evidence="2">
    <location>
        <begin position="1"/>
        <end position="172"/>
    </location>
</feature>
<feature type="compositionally biased region" description="Low complexity" evidence="1">
    <location>
        <begin position="620"/>
        <end position="629"/>
    </location>
</feature>
<organism evidence="3 4">
    <name type="scientific">Oncorhynchus kisutch</name>
    <name type="common">Coho salmon</name>
    <name type="synonym">Salmo kisutch</name>
    <dbReference type="NCBI Taxonomy" id="8019"/>
    <lineage>
        <taxon>Eukaryota</taxon>
        <taxon>Metazoa</taxon>
        <taxon>Chordata</taxon>
        <taxon>Craniata</taxon>
        <taxon>Vertebrata</taxon>
        <taxon>Euteleostomi</taxon>
        <taxon>Actinopterygii</taxon>
        <taxon>Neopterygii</taxon>
        <taxon>Teleostei</taxon>
        <taxon>Protacanthopterygii</taxon>
        <taxon>Salmoniformes</taxon>
        <taxon>Salmonidae</taxon>
        <taxon>Salmoninae</taxon>
        <taxon>Oncorhynchus</taxon>
    </lineage>
</organism>
<feature type="compositionally biased region" description="Acidic residues" evidence="1">
    <location>
        <begin position="567"/>
        <end position="577"/>
    </location>
</feature>
<feature type="compositionally biased region" description="Low complexity" evidence="1">
    <location>
        <begin position="454"/>
        <end position="465"/>
    </location>
</feature>
<dbReference type="Ensembl" id="ENSOKIT00005078106.1">
    <property type="protein sequence ID" value="ENSOKIP00005073310.1"/>
    <property type="gene ID" value="ENSOKIG00005031648.1"/>
</dbReference>
<dbReference type="Proteomes" id="UP000694557">
    <property type="component" value="Unassembled WGS sequence"/>
</dbReference>
<feature type="region of interest" description="Disordered" evidence="1">
    <location>
        <begin position="844"/>
        <end position="886"/>
    </location>
</feature>
<dbReference type="PANTHER" id="PTHR12458">
    <property type="entry name" value="ORF PROTEIN"/>
    <property type="match status" value="1"/>
</dbReference>
<reference evidence="3" key="2">
    <citation type="submission" date="2025-09" db="UniProtKB">
        <authorList>
            <consortium name="Ensembl"/>
        </authorList>
    </citation>
    <scope>IDENTIFICATION</scope>
</reference>
<dbReference type="GeneTree" id="ENSGT00390000005497"/>
<evidence type="ECO:0000259" key="2">
    <source>
        <dbReference type="Pfam" id="PF05018"/>
    </source>
</evidence>
<gene>
    <name evidence="3" type="primary">CFAP20DC</name>
    <name evidence="3" type="synonym">cfap20dc</name>
</gene>
<keyword evidence="4" id="KW-1185">Reference proteome</keyword>
<accession>A0A8C7IHC8</accession>
<dbReference type="InterPro" id="IPR040441">
    <property type="entry name" value="CFA20/CFAP20DC"/>
</dbReference>
<sequence>MFKNEYQGGAAVEIFSAQGKDPVAKWKLCGGKSAINKEFDKEVKSFVYSLEGSSQAIKMQMPKDGKMSLGLVQRFLVLQVNVSQCKDFSTELVITDLGHLKRRLYLSTVHKEFSATPLHARIPFGLKRNVWCNMCIDLVSFTSELFKGAGFLSLDGITVSASCKLRRIFTMKTEPAGASDGDLYIGVNGPMDSIPRSCQFPPDVHQVIQVKNMERLRLADLKTCPQSDQSGSGRVASAARGPKIQPDASHIAFGSRVLGPPPLTGRKNSGLSEGQGQDGRTQDGRTQDGRTQDGRTQDGRTQDGRTQDGRTQDGRTQDGRTQDRRTHRRMYMGSVSGARTNRTAASERYQDHGDWSEKQPGPSSQKNDSVYELAGKPGSLQPRPPKDRASSDKAGSRKLRVHSAGKEKLAPGSDAGLSHHGDRNQLLLTPSETSGDQTDKLLSPRPVDEDRTCLEPSKSSPELLSGQSTPVPDLPPSPLPLQDSDSNDSEGESDVNEVSEPQFSVENVFTFSSWPHSAKRGQGQGYGDQGQGQGHGETCWTEEAAQATDTYGQQDTGGHRGARPDDDFLASESEEEETSRFLYQRSSVPPSPGTPGVPPSSSPGIPGSSGLDEDTPPRARPGSSGSSGADRTFTIERTLTHTDPAGCKTRLAPHTDSQAYRRTLEVPGMVPTRCRSPCQGTRQGQRHSSLGQSGPGGREGGASQTQDRSSSRTSLSRRSLREIIPRGDATLDKVGEERAESRHEPVGSSSCDLRLLDSLRMQEEEELHMLASLRREQEEEEEGGGAPGLSASQIHQCNVSISTSSDEPSTWTHIPMPAKQGHHYQTEMNPLLHSNPREWMDVLSPPIIPPSQKKGKGSEGTRDHRSGPPTRGADGSVNGGNEDEEEYLNLLYDPSLNCYFDPQSGKYYELV</sequence>
<name>A0A8C7IHC8_ONCKI</name>
<feature type="compositionally biased region" description="Polar residues" evidence="1">
    <location>
        <begin position="426"/>
        <end position="436"/>
    </location>
</feature>
<feature type="compositionally biased region" description="Basic and acidic residues" evidence="1">
    <location>
        <begin position="348"/>
        <end position="357"/>
    </location>
</feature>
<feature type="compositionally biased region" description="Basic and acidic residues" evidence="1">
    <location>
        <begin position="856"/>
        <end position="866"/>
    </location>
</feature>
<evidence type="ECO:0000256" key="1">
    <source>
        <dbReference type="SAM" id="MobiDB-lite"/>
    </source>
</evidence>
<feature type="region of interest" description="Disordered" evidence="1">
    <location>
        <begin position="222"/>
        <end position="750"/>
    </location>
</feature>
<feature type="compositionally biased region" description="Low complexity" evidence="1">
    <location>
        <begin position="703"/>
        <end position="717"/>
    </location>
</feature>
<feature type="compositionally biased region" description="Basic and acidic residues" evidence="1">
    <location>
        <begin position="384"/>
        <end position="395"/>
    </location>
</feature>